<evidence type="ECO:0000256" key="6">
    <source>
        <dbReference type="SAM" id="Phobius"/>
    </source>
</evidence>
<feature type="transmembrane region" description="Helical" evidence="6">
    <location>
        <begin position="185"/>
        <end position="209"/>
    </location>
</feature>
<keyword evidence="3 6" id="KW-0812">Transmembrane</keyword>
<feature type="transmembrane region" description="Helical" evidence="6">
    <location>
        <begin position="118"/>
        <end position="142"/>
    </location>
</feature>
<dbReference type="GO" id="GO:0005886">
    <property type="term" value="C:plasma membrane"/>
    <property type="evidence" value="ECO:0007669"/>
    <property type="project" value="UniProtKB-SubCell"/>
</dbReference>
<evidence type="ECO:0000256" key="4">
    <source>
        <dbReference type="ARBA" id="ARBA00022989"/>
    </source>
</evidence>
<sequence length="293" mass="31792">MKPIKLPKSVKATVSIALLAGLLYLLDWQRLASLDLYALFYISVGMVGTLGLDLFLALRWQLLLKQKSAQGLPLSSAYQGYLFGAFFNIFMPGAIGGDLMRINHAMSHTGINLKTSGLIIFMERLFGVGALLSLFVFGLLMGGANLPHIDFGQYQIHLLIVAVALLSLIIIAASRRFRLPLHTAIAAFLLSLLAQGSDALLSWLILSYLLPDTPFFWLLIAMPIAFITTLLPISLGGLGVREGTLVGVLALFGVDPSSAILFSFMVYLSKVLVGMIGGIILNLSRSSEQHQSR</sequence>
<dbReference type="PANTHER" id="PTHR40277:SF1">
    <property type="entry name" value="BLL5419 PROTEIN"/>
    <property type="match status" value="1"/>
</dbReference>
<evidence type="ECO:0000256" key="1">
    <source>
        <dbReference type="ARBA" id="ARBA00004651"/>
    </source>
</evidence>
<protein>
    <recommendedName>
        <fullName evidence="9">Lysylphosphatidylglycerol synthetase family protein</fullName>
    </recommendedName>
</protein>
<keyword evidence="4 6" id="KW-1133">Transmembrane helix</keyword>
<evidence type="ECO:0008006" key="9">
    <source>
        <dbReference type="Google" id="ProtNLM"/>
    </source>
</evidence>
<gene>
    <name evidence="7" type="ORF">DIZ78_15390</name>
</gene>
<dbReference type="Pfam" id="PF03706">
    <property type="entry name" value="LPG_synthase_TM"/>
    <property type="match status" value="1"/>
</dbReference>
<keyword evidence="5 6" id="KW-0472">Membrane</keyword>
<feature type="transmembrane region" description="Helical" evidence="6">
    <location>
        <begin position="215"/>
        <end position="231"/>
    </location>
</feature>
<dbReference type="AlphaFoldDB" id="A0A370DEM9"/>
<comment type="caution">
    <text evidence="7">The sequence shown here is derived from an EMBL/GenBank/DDBJ whole genome shotgun (WGS) entry which is preliminary data.</text>
</comment>
<feature type="transmembrane region" description="Helical" evidence="6">
    <location>
        <begin position="78"/>
        <end position="97"/>
    </location>
</feature>
<reference evidence="7 8" key="1">
    <citation type="journal article" date="2018" name="ISME J.">
        <title>Endosymbiont genomes yield clues of tubeworm success.</title>
        <authorList>
            <person name="Li Y."/>
            <person name="Liles M.R."/>
            <person name="Halanych K.M."/>
        </authorList>
    </citation>
    <scope>NUCLEOTIDE SEQUENCE [LARGE SCALE GENOMIC DNA]</scope>
    <source>
        <strain evidence="7">A1462</strain>
    </source>
</reference>
<evidence type="ECO:0000256" key="3">
    <source>
        <dbReference type="ARBA" id="ARBA00022692"/>
    </source>
</evidence>
<evidence type="ECO:0000313" key="8">
    <source>
        <dbReference type="Proteomes" id="UP000254771"/>
    </source>
</evidence>
<evidence type="ECO:0000256" key="5">
    <source>
        <dbReference type="ARBA" id="ARBA00023136"/>
    </source>
</evidence>
<organism evidence="7 8">
    <name type="scientific">endosymbiont of Escarpia spicata</name>
    <dbReference type="NCBI Taxonomy" id="2200908"/>
    <lineage>
        <taxon>Bacteria</taxon>
        <taxon>Pseudomonadati</taxon>
        <taxon>Pseudomonadota</taxon>
        <taxon>Gammaproteobacteria</taxon>
        <taxon>sulfur-oxidizing symbionts</taxon>
    </lineage>
</organism>
<feature type="transmembrane region" description="Helical" evidence="6">
    <location>
        <begin position="6"/>
        <end position="26"/>
    </location>
</feature>
<proteinExistence type="predicted"/>
<comment type="subcellular location">
    <subcellularLocation>
        <location evidence="1">Cell membrane</location>
        <topology evidence="1">Multi-pass membrane protein</topology>
    </subcellularLocation>
</comment>
<keyword evidence="8" id="KW-1185">Reference proteome</keyword>
<accession>A0A370DEM9</accession>
<dbReference type="InterPro" id="IPR022791">
    <property type="entry name" value="L-PG_synthase/AglD"/>
</dbReference>
<keyword evidence="2" id="KW-1003">Cell membrane</keyword>
<dbReference type="EMBL" id="QFXE01000020">
    <property type="protein sequence ID" value="RDH83375.1"/>
    <property type="molecule type" value="Genomic_DNA"/>
</dbReference>
<name>A0A370DEM9_9GAMM</name>
<evidence type="ECO:0000256" key="2">
    <source>
        <dbReference type="ARBA" id="ARBA00022475"/>
    </source>
</evidence>
<feature type="transmembrane region" description="Helical" evidence="6">
    <location>
        <begin position="38"/>
        <end position="58"/>
    </location>
</feature>
<feature type="transmembrane region" description="Helical" evidence="6">
    <location>
        <begin position="154"/>
        <end position="173"/>
    </location>
</feature>
<dbReference type="Proteomes" id="UP000254771">
    <property type="component" value="Unassembled WGS sequence"/>
</dbReference>
<evidence type="ECO:0000313" key="7">
    <source>
        <dbReference type="EMBL" id="RDH83375.1"/>
    </source>
</evidence>
<dbReference type="PANTHER" id="PTHR40277">
    <property type="entry name" value="BLL5419 PROTEIN"/>
    <property type="match status" value="1"/>
</dbReference>